<evidence type="ECO:0000256" key="1">
    <source>
        <dbReference type="SAM" id="MobiDB-lite"/>
    </source>
</evidence>
<evidence type="ECO:0000313" key="3">
    <source>
        <dbReference type="EMBL" id="MEU6826265.1"/>
    </source>
</evidence>
<keyword evidence="2" id="KW-0812">Transmembrane</keyword>
<accession>A0ABV3C0R6</accession>
<evidence type="ECO:0000313" key="4">
    <source>
        <dbReference type="Proteomes" id="UP001551176"/>
    </source>
</evidence>
<name>A0ABV3C0R6_9ACTN</name>
<gene>
    <name evidence="3" type="ORF">ABZ921_37105</name>
</gene>
<dbReference type="Proteomes" id="UP001551176">
    <property type="component" value="Unassembled WGS sequence"/>
</dbReference>
<feature type="transmembrane region" description="Helical" evidence="2">
    <location>
        <begin position="107"/>
        <end position="125"/>
    </location>
</feature>
<keyword evidence="2" id="KW-1133">Transmembrane helix</keyword>
<proteinExistence type="predicted"/>
<sequence>MVTRETERGAGGRRDGSDQRDRNDRGARNDRGDRSDRILTIGVVAFRWIFVLALLRMFATPATKDLFDEELLPSPTWEWALCSLTPGLLIWLARGPADWKKLAGERSLLRIALAFYFLYALAFALGQDVLVLWIAVAASLAGFAGMWHLNRKEQPSAA</sequence>
<keyword evidence="2" id="KW-0472">Membrane</keyword>
<feature type="transmembrane region" description="Helical" evidence="2">
    <location>
        <begin position="131"/>
        <end position="149"/>
    </location>
</feature>
<reference evidence="3 4" key="1">
    <citation type="submission" date="2024-06" db="EMBL/GenBank/DDBJ databases">
        <title>The Natural Products Discovery Center: Release of the First 8490 Sequenced Strains for Exploring Actinobacteria Biosynthetic Diversity.</title>
        <authorList>
            <person name="Kalkreuter E."/>
            <person name="Kautsar S.A."/>
            <person name="Yang D."/>
            <person name="Bader C.D."/>
            <person name="Teijaro C.N."/>
            <person name="Fluegel L."/>
            <person name="Davis C.M."/>
            <person name="Simpson J.R."/>
            <person name="Lauterbach L."/>
            <person name="Steele A.D."/>
            <person name="Gui C."/>
            <person name="Meng S."/>
            <person name="Li G."/>
            <person name="Viehrig K."/>
            <person name="Ye F."/>
            <person name="Su P."/>
            <person name="Kiefer A.F."/>
            <person name="Nichols A."/>
            <person name="Cepeda A.J."/>
            <person name="Yan W."/>
            <person name="Fan B."/>
            <person name="Jiang Y."/>
            <person name="Adhikari A."/>
            <person name="Zheng C.-J."/>
            <person name="Schuster L."/>
            <person name="Cowan T.M."/>
            <person name="Smanski M.J."/>
            <person name="Chevrette M.G."/>
            <person name="De Carvalho L.P.S."/>
            <person name="Shen B."/>
        </authorList>
    </citation>
    <scope>NUCLEOTIDE SEQUENCE [LARGE SCALE GENOMIC DNA]</scope>
    <source>
        <strain evidence="3 4">NPDC046838</strain>
    </source>
</reference>
<feature type="transmembrane region" description="Helical" evidence="2">
    <location>
        <begin position="77"/>
        <end position="95"/>
    </location>
</feature>
<evidence type="ECO:0000256" key="2">
    <source>
        <dbReference type="SAM" id="Phobius"/>
    </source>
</evidence>
<dbReference type="RefSeq" id="WP_359357329.1">
    <property type="nucleotide sequence ID" value="NZ_JBEYXV010000025.1"/>
</dbReference>
<feature type="transmembrane region" description="Helical" evidence="2">
    <location>
        <begin position="38"/>
        <end position="57"/>
    </location>
</feature>
<dbReference type="EMBL" id="JBEYXV010000025">
    <property type="protein sequence ID" value="MEU6826265.1"/>
    <property type="molecule type" value="Genomic_DNA"/>
</dbReference>
<comment type="caution">
    <text evidence="3">The sequence shown here is derived from an EMBL/GenBank/DDBJ whole genome shotgun (WGS) entry which is preliminary data.</text>
</comment>
<protein>
    <recommendedName>
        <fullName evidence="5">DUF2568 domain-containing protein</fullName>
    </recommendedName>
</protein>
<keyword evidence="4" id="KW-1185">Reference proteome</keyword>
<organism evidence="3 4">
    <name type="scientific">Streptomyces atriruber</name>
    <dbReference type="NCBI Taxonomy" id="545121"/>
    <lineage>
        <taxon>Bacteria</taxon>
        <taxon>Bacillati</taxon>
        <taxon>Actinomycetota</taxon>
        <taxon>Actinomycetes</taxon>
        <taxon>Kitasatosporales</taxon>
        <taxon>Streptomycetaceae</taxon>
        <taxon>Streptomyces</taxon>
    </lineage>
</organism>
<evidence type="ECO:0008006" key="5">
    <source>
        <dbReference type="Google" id="ProtNLM"/>
    </source>
</evidence>
<feature type="region of interest" description="Disordered" evidence="1">
    <location>
        <begin position="1"/>
        <end position="31"/>
    </location>
</feature>